<accession>A0ABD2WB12</accession>
<sequence>MNLALLSKILSCAPIPYRRAHCAERLAAAARLTTLSPVSELEQQQQQQQQQRRYVFFFFSSERKRKENLLCVIKFSNIISLTAHSYCTESESLRSVAAAARPHREHASLRARPPSLFIASIVHSRIASCGLYNNNGILFSFINFVYNLPKRIFHLFSFFFSRSTSIVYIKMTPLDKFVNERAQNWGKK</sequence>
<evidence type="ECO:0000313" key="1">
    <source>
        <dbReference type="EMBL" id="KAL3390254.1"/>
    </source>
</evidence>
<organism evidence="1 2">
    <name type="scientific">Trichogramma kaykai</name>
    <dbReference type="NCBI Taxonomy" id="54128"/>
    <lineage>
        <taxon>Eukaryota</taxon>
        <taxon>Metazoa</taxon>
        <taxon>Ecdysozoa</taxon>
        <taxon>Arthropoda</taxon>
        <taxon>Hexapoda</taxon>
        <taxon>Insecta</taxon>
        <taxon>Pterygota</taxon>
        <taxon>Neoptera</taxon>
        <taxon>Endopterygota</taxon>
        <taxon>Hymenoptera</taxon>
        <taxon>Apocrita</taxon>
        <taxon>Proctotrupomorpha</taxon>
        <taxon>Chalcidoidea</taxon>
        <taxon>Trichogrammatidae</taxon>
        <taxon>Trichogramma</taxon>
    </lineage>
</organism>
<name>A0ABD2WB12_9HYME</name>
<gene>
    <name evidence="1" type="ORF">TKK_014798</name>
</gene>
<dbReference type="Proteomes" id="UP001627154">
    <property type="component" value="Unassembled WGS sequence"/>
</dbReference>
<proteinExistence type="predicted"/>
<protein>
    <submittedName>
        <fullName evidence="1">Uncharacterized protein</fullName>
    </submittedName>
</protein>
<keyword evidence="2" id="KW-1185">Reference proteome</keyword>
<dbReference type="AlphaFoldDB" id="A0ABD2WB12"/>
<comment type="caution">
    <text evidence="1">The sequence shown here is derived from an EMBL/GenBank/DDBJ whole genome shotgun (WGS) entry which is preliminary data.</text>
</comment>
<dbReference type="EMBL" id="JBJJXI010000120">
    <property type="protein sequence ID" value="KAL3390254.1"/>
    <property type="molecule type" value="Genomic_DNA"/>
</dbReference>
<reference evidence="1 2" key="1">
    <citation type="journal article" date="2024" name="bioRxiv">
        <title>A reference genome for Trichogramma kaykai: A tiny desert-dwelling parasitoid wasp with competing sex-ratio distorters.</title>
        <authorList>
            <person name="Culotta J."/>
            <person name="Lindsey A.R."/>
        </authorList>
    </citation>
    <scope>NUCLEOTIDE SEQUENCE [LARGE SCALE GENOMIC DNA]</scope>
    <source>
        <strain evidence="1 2">KSX58</strain>
    </source>
</reference>
<evidence type="ECO:0000313" key="2">
    <source>
        <dbReference type="Proteomes" id="UP001627154"/>
    </source>
</evidence>